<dbReference type="EMBL" id="JAVIJP010000107">
    <property type="protein sequence ID" value="KAL3614297.1"/>
    <property type="molecule type" value="Genomic_DNA"/>
</dbReference>
<dbReference type="PANTHER" id="PTHR11139">
    <property type="entry name" value="ATAXIA TELANGIECTASIA MUTATED ATM -RELATED"/>
    <property type="match status" value="1"/>
</dbReference>
<dbReference type="Gene3D" id="1.25.10.10">
    <property type="entry name" value="Leucine-rich Repeat Variant"/>
    <property type="match status" value="1"/>
</dbReference>
<gene>
    <name evidence="2" type="ORF">CASFOL_042371</name>
</gene>
<sequence length="551" mass="60306">MGSTTLLSSQSNPVKPADSISADLGGSFYGGELRGGQKRGGGDAGFTGGGLQGDGDPLCLRQLAARRRQGAAIWLTTTDGAASALRRHVQEQARDLSGEAFSRLMDQTHDRITNLLESNEVAGNLGALRAIDELIDIRIGENAVKVAKIAKYKTTAFEVKPRAGGAMTADEVEHLVKTALEWLRGDRVEYRLFAAVNSKREMAENASTVFNVHVPEFVDAIWVALRDQKLEVRQRAVEALRACLRIIEKRETRWRVQCNAPIHSIHGSLLAVGELLSSRSYLHEIIPLRGNTGEFMMSRYREVAEIILTYLENRDRLVRLSITSLLPRIDHFLRDRFVTNSLTVCMNHILHALTIPAEAACGFPAGALDGELINYLPTITSHLRDAIASRRGRPSMEALACVGNIAKAMGPSVESHVRSLLDAMFFTGLSPTLVEALENITTTFHLCSQVPTIQKRLLECISGVLSRNQQFQSRPANAITRTSSSAATLQVSELTGSALVQLALQTLARFNYKAQFSSSRTSRVGGKRRRLVEEIVEKLLTAAVADADVTV</sequence>
<dbReference type="InterPro" id="IPR016024">
    <property type="entry name" value="ARM-type_fold"/>
</dbReference>
<dbReference type="Proteomes" id="UP001632038">
    <property type="component" value="Unassembled WGS sequence"/>
</dbReference>
<keyword evidence="3" id="KW-1185">Reference proteome</keyword>
<feature type="compositionally biased region" description="Polar residues" evidence="1">
    <location>
        <begin position="1"/>
        <end position="13"/>
    </location>
</feature>
<organism evidence="2 3">
    <name type="scientific">Castilleja foliolosa</name>
    <dbReference type="NCBI Taxonomy" id="1961234"/>
    <lineage>
        <taxon>Eukaryota</taxon>
        <taxon>Viridiplantae</taxon>
        <taxon>Streptophyta</taxon>
        <taxon>Embryophyta</taxon>
        <taxon>Tracheophyta</taxon>
        <taxon>Spermatophyta</taxon>
        <taxon>Magnoliopsida</taxon>
        <taxon>eudicotyledons</taxon>
        <taxon>Gunneridae</taxon>
        <taxon>Pentapetalae</taxon>
        <taxon>asterids</taxon>
        <taxon>lamiids</taxon>
        <taxon>Lamiales</taxon>
        <taxon>Orobanchaceae</taxon>
        <taxon>Pedicularideae</taxon>
        <taxon>Castillejinae</taxon>
        <taxon>Castilleja</taxon>
    </lineage>
</organism>
<dbReference type="InterPro" id="IPR011989">
    <property type="entry name" value="ARM-like"/>
</dbReference>
<comment type="caution">
    <text evidence="2">The sequence shown here is derived from an EMBL/GenBank/DDBJ whole genome shotgun (WGS) entry which is preliminary data.</text>
</comment>
<evidence type="ECO:0000313" key="2">
    <source>
        <dbReference type="EMBL" id="KAL3614297.1"/>
    </source>
</evidence>
<proteinExistence type="predicted"/>
<dbReference type="AlphaFoldDB" id="A0ABD3BBP5"/>
<name>A0ABD3BBP5_9LAMI</name>
<reference evidence="3" key="1">
    <citation type="journal article" date="2024" name="IScience">
        <title>Strigolactones Initiate the Formation of Haustorium-like Structures in Castilleja.</title>
        <authorList>
            <person name="Buerger M."/>
            <person name="Peterson D."/>
            <person name="Chory J."/>
        </authorList>
    </citation>
    <scope>NUCLEOTIDE SEQUENCE [LARGE SCALE GENOMIC DNA]</scope>
</reference>
<accession>A0ABD3BBP5</accession>
<dbReference type="PANTHER" id="PTHR11139:SF9">
    <property type="entry name" value="SERINE_THREONINE-PROTEIN KINASE MTOR"/>
    <property type="match status" value="1"/>
</dbReference>
<evidence type="ECO:0000313" key="3">
    <source>
        <dbReference type="Proteomes" id="UP001632038"/>
    </source>
</evidence>
<evidence type="ECO:0000256" key="1">
    <source>
        <dbReference type="SAM" id="MobiDB-lite"/>
    </source>
</evidence>
<dbReference type="SUPFAM" id="SSF48371">
    <property type="entry name" value="ARM repeat"/>
    <property type="match status" value="1"/>
</dbReference>
<evidence type="ECO:0008006" key="4">
    <source>
        <dbReference type="Google" id="ProtNLM"/>
    </source>
</evidence>
<feature type="region of interest" description="Disordered" evidence="1">
    <location>
        <begin position="1"/>
        <end position="21"/>
    </location>
</feature>
<dbReference type="InterPro" id="IPR050517">
    <property type="entry name" value="DDR_Repair_Kinase"/>
</dbReference>
<protein>
    <recommendedName>
        <fullName evidence="4">Serine/threonine-protein kinase TOR</fullName>
    </recommendedName>
</protein>